<evidence type="ECO:0008006" key="4">
    <source>
        <dbReference type="Google" id="ProtNLM"/>
    </source>
</evidence>
<sequence>MMDRAPMSGRNRLAYLMAVLDSEFDYYAAPRFIKDLYRAIQMVTAVQCACFMAFLIAFRYWIGPTLLFVGFAMAPVVWFIVNLGVRMTLEFFMAVMSIRENIAEIRYIAQNANQHLNGRNTTTGKEDPR</sequence>
<keyword evidence="1" id="KW-0812">Transmembrane</keyword>
<keyword evidence="1" id="KW-0472">Membrane</keyword>
<dbReference type="EMBL" id="QLYX01000008">
    <property type="protein sequence ID" value="RAY13741.1"/>
    <property type="molecule type" value="Genomic_DNA"/>
</dbReference>
<dbReference type="Proteomes" id="UP000251891">
    <property type="component" value="Unassembled WGS sequence"/>
</dbReference>
<feature type="transmembrane region" description="Helical" evidence="1">
    <location>
        <begin position="39"/>
        <end position="62"/>
    </location>
</feature>
<proteinExistence type="predicted"/>
<organism evidence="2 3">
    <name type="scientific">Actinomadura craniellae</name>
    <dbReference type="NCBI Taxonomy" id="2231787"/>
    <lineage>
        <taxon>Bacteria</taxon>
        <taxon>Bacillati</taxon>
        <taxon>Actinomycetota</taxon>
        <taxon>Actinomycetes</taxon>
        <taxon>Streptosporangiales</taxon>
        <taxon>Thermomonosporaceae</taxon>
        <taxon>Actinomadura</taxon>
    </lineage>
</organism>
<reference evidence="2 3" key="1">
    <citation type="submission" date="2018-06" db="EMBL/GenBank/DDBJ databases">
        <title>Actinomadura craniellae sp. nov. isolated from marine sponge Craniella sp.</title>
        <authorList>
            <person name="Li L."/>
            <person name="Xu Q.H."/>
            <person name="Lin H.W."/>
            <person name="Lu Y.H."/>
        </authorList>
    </citation>
    <scope>NUCLEOTIDE SEQUENCE [LARGE SCALE GENOMIC DNA]</scope>
    <source>
        <strain evidence="2 3">LHW63021</strain>
    </source>
</reference>
<evidence type="ECO:0000313" key="2">
    <source>
        <dbReference type="EMBL" id="RAY13741.1"/>
    </source>
</evidence>
<comment type="caution">
    <text evidence="2">The sequence shown here is derived from an EMBL/GenBank/DDBJ whole genome shotgun (WGS) entry which is preliminary data.</text>
</comment>
<name>A0A365H3S0_9ACTN</name>
<evidence type="ECO:0000313" key="3">
    <source>
        <dbReference type="Proteomes" id="UP000251891"/>
    </source>
</evidence>
<dbReference type="Pfam" id="PF14110">
    <property type="entry name" value="DUF4282"/>
    <property type="match status" value="1"/>
</dbReference>
<dbReference type="InterPro" id="IPR025557">
    <property type="entry name" value="DUF4282"/>
</dbReference>
<gene>
    <name evidence="2" type="ORF">DPM19_18965</name>
</gene>
<evidence type="ECO:0000256" key="1">
    <source>
        <dbReference type="SAM" id="Phobius"/>
    </source>
</evidence>
<feature type="transmembrane region" description="Helical" evidence="1">
    <location>
        <begin position="68"/>
        <end position="89"/>
    </location>
</feature>
<keyword evidence="1" id="KW-1133">Transmembrane helix</keyword>
<protein>
    <recommendedName>
        <fullName evidence="4">DUF4282 domain-containing protein</fullName>
    </recommendedName>
</protein>
<dbReference type="AlphaFoldDB" id="A0A365H3S0"/>
<keyword evidence="3" id="KW-1185">Reference proteome</keyword>
<accession>A0A365H3S0</accession>